<protein>
    <recommendedName>
        <fullName evidence="6">Dihydroorotase</fullName>
        <shortName evidence="6">DHOase</shortName>
        <ecNumber evidence="6">3.5.2.3</ecNumber>
    </recommendedName>
</protein>
<dbReference type="Pfam" id="PF12890">
    <property type="entry name" value="DHOase"/>
    <property type="match status" value="1"/>
</dbReference>
<comment type="catalytic activity">
    <reaction evidence="6">
        <text>(S)-dihydroorotate + H2O = N-carbamoyl-L-aspartate + H(+)</text>
        <dbReference type="Rhea" id="RHEA:24296"/>
        <dbReference type="ChEBI" id="CHEBI:15377"/>
        <dbReference type="ChEBI" id="CHEBI:15378"/>
        <dbReference type="ChEBI" id="CHEBI:30864"/>
        <dbReference type="ChEBI" id="CHEBI:32814"/>
        <dbReference type="EC" id="3.5.2.3"/>
    </reaction>
</comment>
<comment type="function">
    <text evidence="1 6">Catalyzes the reversible cyclization of carbamoyl aspartate to dihydroorotate.</text>
</comment>
<accession>A0A1I4JNB9</accession>
<dbReference type="InterPro" id="IPR002195">
    <property type="entry name" value="Dihydroorotase_CS"/>
</dbReference>
<dbReference type="Gene3D" id="2.30.40.10">
    <property type="entry name" value="Urease, subunit C, domain 1"/>
    <property type="match status" value="1"/>
</dbReference>
<dbReference type="GO" id="GO:0004151">
    <property type="term" value="F:dihydroorotase activity"/>
    <property type="evidence" value="ECO:0007669"/>
    <property type="project" value="UniProtKB-UniRule"/>
</dbReference>
<feature type="binding site" evidence="6">
    <location>
        <begin position="65"/>
        <end position="67"/>
    </location>
    <ligand>
        <name>substrate</name>
    </ligand>
</feature>
<dbReference type="GO" id="GO:0004038">
    <property type="term" value="F:allantoinase activity"/>
    <property type="evidence" value="ECO:0007669"/>
    <property type="project" value="TreeGrafter"/>
</dbReference>
<dbReference type="InterPro" id="IPR004722">
    <property type="entry name" value="DHOase"/>
</dbReference>
<dbReference type="GO" id="GO:0005737">
    <property type="term" value="C:cytoplasm"/>
    <property type="evidence" value="ECO:0007669"/>
    <property type="project" value="TreeGrafter"/>
</dbReference>
<feature type="active site" evidence="6">
    <location>
        <position position="307"/>
    </location>
</feature>
<reference evidence="8 9" key="1">
    <citation type="submission" date="2016-10" db="EMBL/GenBank/DDBJ databases">
        <authorList>
            <person name="de Groot N.N."/>
        </authorList>
    </citation>
    <scope>NUCLEOTIDE SEQUENCE [LARGE SCALE GENOMIC DNA]</scope>
    <source>
        <strain evidence="8 9">ATCC 51327</strain>
    </source>
</reference>
<evidence type="ECO:0000256" key="6">
    <source>
        <dbReference type="HAMAP-Rule" id="MF_00220"/>
    </source>
</evidence>
<dbReference type="PROSITE" id="PS00483">
    <property type="entry name" value="DIHYDROOROTASE_2"/>
    <property type="match status" value="1"/>
</dbReference>
<dbReference type="GO" id="GO:0006145">
    <property type="term" value="P:purine nucleobase catabolic process"/>
    <property type="evidence" value="ECO:0007669"/>
    <property type="project" value="TreeGrafter"/>
</dbReference>
<dbReference type="SUPFAM" id="SSF51556">
    <property type="entry name" value="Metallo-dependent hydrolases"/>
    <property type="match status" value="1"/>
</dbReference>
<dbReference type="PANTHER" id="PTHR43668:SF2">
    <property type="entry name" value="ALLANTOINASE"/>
    <property type="match status" value="1"/>
</dbReference>
<keyword evidence="4 6" id="KW-0378">Hydrolase</keyword>
<evidence type="ECO:0000313" key="9">
    <source>
        <dbReference type="Proteomes" id="UP000199006"/>
    </source>
</evidence>
<feature type="binding site" evidence="6">
    <location>
        <position position="97"/>
    </location>
    <ligand>
        <name>substrate</name>
    </ligand>
</feature>
<comment type="pathway">
    <text evidence="6">Pyrimidine metabolism; UMP biosynthesis via de novo pathway; (S)-dihydroorotate from bicarbonate: step 3/3.</text>
</comment>
<dbReference type="CDD" id="cd01317">
    <property type="entry name" value="DHOase_IIa"/>
    <property type="match status" value="1"/>
</dbReference>
<evidence type="ECO:0000256" key="3">
    <source>
        <dbReference type="ARBA" id="ARBA00022723"/>
    </source>
</evidence>
<dbReference type="EC" id="3.5.2.3" evidence="6"/>
<feature type="binding site" evidence="6">
    <location>
        <position position="311"/>
    </location>
    <ligand>
        <name>substrate</name>
    </ligand>
</feature>
<feature type="domain" description="Dihydroorotase catalytic" evidence="7">
    <location>
        <begin position="52"/>
        <end position="237"/>
    </location>
</feature>
<dbReference type="UniPathway" id="UPA00070">
    <property type="reaction ID" value="UER00117"/>
</dbReference>
<feature type="binding site" evidence="6">
    <location>
        <position position="154"/>
    </location>
    <ligand>
        <name>Zn(2+)</name>
        <dbReference type="ChEBI" id="CHEBI:29105"/>
        <label>1</label>
    </ligand>
</feature>
<dbReference type="Gene3D" id="3.20.20.140">
    <property type="entry name" value="Metal-dependent hydrolases"/>
    <property type="match status" value="1"/>
</dbReference>
<organism evidence="8 9">
    <name type="scientific">Halanaerobium salsuginis</name>
    <dbReference type="NCBI Taxonomy" id="29563"/>
    <lineage>
        <taxon>Bacteria</taxon>
        <taxon>Bacillati</taxon>
        <taxon>Bacillota</taxon>
        <taxon>Clostridia</taxon>
        <taxon>Halanaerobiales</taxon>
        <taxon>Halanaerobiaceae</taxon>
        <taxon>Halanaerobium</taxon>
    </lineage>
</organism>
<dbReference type="GO" id="GO:0044205">
    <property type="term" value="P:'de novo' UMP biosynthetic process"/>
    <property type="evidence" value="ECO:0007669"/>
    <property type="project" value="UniProtKB-UniRule"/>
</dbReference>
<dbReference type="NCBIfam" id="TIGR00857">
    <property type="entry name" value="pyrC_multi"/>
    <property type="match status" value="1"/>
</dbReference>
<comment type="similarity">
    <text evidence="2 6">Belongs to the metallo-dependent hydrolases superfamily. DHOase family. Class I DHOase subfamily.</text>
</comment>
<evidence type="ECO:0000259" key="7">
    <source>
        <dbReference type="Pfam" id="PF12890"/>
    </source>
</evidence>
<keyword evidence="9" id="KW-1185">Reference proteome</keyword>
<dbReference type="STRING" id="29563.SAMN02983006_01756"/>
<keyword evidence="6" id="KW-0862">Zinc</keyword>
<feature type="binding site" evidence="6">
    <location>
        <position position="307"/>
    </location>
    <ligand>
        <name>Zn(2+)</name>
        <dbReference type="ChEBI" id="CHEBI:29105"/>
        <label>1</label>
    </ligand>
</feature>
<dbReference type="RefSeq" id="WP_089861847.1">
    <property type="nucleotide sequence ID" value="NZ_FOTI01000024.1"/>
</dbReference>
<comment type="cofactor">
    <cofactor evidence="6">
        <name>Zn(2+)</name>
        <dbReference type="ChEBI" id="CHEBI:29105"/>
    </cofactor>
    <text evidence="6">Binds 2 Zn(2+) ions per subunit.</text>
</comment>
<keyword evidence="5 6" id="KW-0665">Pyrimidine biosynthesis</keyword>
<feature type="binding site" evidence="6">
    <location>
        <position position="65"/>
    </location>
    <ligand>
        <name>Zn(2+)</name>
        <dbReference type="ChEBI" id="CHEBI:29105"/>
        <label>1</label>
    </ligand>
</feature>
<dbReference type="GO" id="GO:0008270">
    <property type="term" value="F:zinc ion binding"/>
    <property type="evidence" value="ECO:0007669"/>
    <property type="project" value="UniProtKB-UniRule"/>
</dbReference>
<feature type="binding site" evidence="6">
    <location>
        <position position="154"/>
    </location>
    <ligand>
        <name>Zn(2+)</name>
        <dbReference type="ChEBI" id="CHEBI:29105"/>
        <label>2</label>
    </ligand>
</feature>
<proteinExistence type="inferred from homology"/>
<dbReference type="Proteomes" id="UP000199006">
    <property type="component" value="Unassembled WGS sequence"/>
</dbReference>
<evidence type="ECO:0000256" key="2">
    <source>
        <dbReference type="ARBA" id="ARBA00010286"/>
    </source>
</evidence>
<feature type="binding site" evidence="6">
    <location>
        <begin position="325"/>
        <end position="326"/>
    </location>
    <ligand>
        <name>substrate</name>
    </ligand>
</feature>
<dbReference type="OrthoDB" id="9765462at2"/>
<keyword evidence="3 6" id="KW-0479">Metal-binding</keyword>
<dbReference type="InterPro" id="IPR050138">
    <property type="entry name" value="DHOase/Allantoinase_Hydrolase"/>
</dbReference>
<evidence type="ECO:0000256" key="1">
    <source>
        <dbReference type="ARBA" id="ARBA00002368"/>
    </source>
</evidence>
<dbReference type="SUPFAM" id="SSF51338">
    <property type="entry name" value="Composite domain of metallo-dependent hydrolases"/>
    <property type="match status" value="1"/>
</dbReference>
<feature type="binding site" evidence="6">
    <location>
        <position position="63"/>
    </location>
    <ligand>
        <name>Zn(2+)</name>
        <dbReference type="ChEBI" id="CHEBI:29105"/>
        <label>1</label>
    </ligand>
</feature>
<dbReference type="InterPro" id="IPR011059">
    <property type="entry name" value="Metal-dep_hydrolase_composite"/>
</dbReference>
<dbReference type="AlphaFoldDB" id="A0A1I4JNB9"/>
<dbReference type="HAMAP" id="MF_00220_B">
    <property type="entry name" value="PyrC_classI_B"/>
    <property type="match status" value="1"/>
</dbReference>
<feature type="binding site" evidence="6">
    <location>
        <position position="181"/>
    </location>
    <ligand>
        <name>Zn(2+)</name>
        <dbReference type="ChEBI" id="CHEBI:29105"/>
        <label>2</label>
    </ligand>
</feature>
<dbReference type="PANTHER" id="PTHR43668">
    <property type="entry name" value="ALLANTOINASE"/>
    <property type="match status" value="1"/>
</dbReference>
<evidence type="ECO:0000313" key="8">
    <source>
        <dbReference type="EMBL" id="SFL68088.1"/>
    </source>
</evidence>
<feature type="binding site" evidence="6">
    <location>
        <position position="234"/>
    </location>
    <ligand>
        <name>Zn(2+)</name>
        <dbReference type="ChEBI" id="CHEBI:29105"/>
        <label>2</label>
    </ligand>
</feature>
<sequence length="435" mass="47873">MNRLIKNAMVYDAQNDKQGKYDILVNNEKIAAIEPLISDSGINNLEVIDAAGKVVIPALIDIHTHLREPGFEEKETIKTGAEAAAAGGYSAVAAMPNTSPVADNPAVIEQLKLKAAKAAVRIYPIGSITQTSQGEKLSEIGTLARAGAKALSDDGNPVMNSEIMRRAMEYAAAFELPIIDHCEDKNLSRDGVMHEGYYSTIFGLQGIPAAAEEIMVARDIILAEMTGVHLHLAHLSTAGSLNLVKEARARGVKLSFEVTPHHLLLTDQAVKDYDPVMKVHPPLRSEKDRQELVNALKNGEIDILATDHAPHTYEDKLGEFDYAAFGISGLETALALLYDNFIKTDLINWDDLLRMYYYNPAQVLAIEAEGLKVGARADFLIFNPEHNWTIDKNKFKSKGKNTPFNGWQLSGKNEMTFVAGKLVYDDREGRNEIIY</sequence>
<dbReference type="InterPro" id="IPR032466">
    <property type="entry name" value="Metal_Hydrolase"/>
</dbReference>
<dbReference type="InterPro" id="IPR024403">
    <property type="entry name" value="DHOase_cat"/>
</dbReference>
<evidence type="ECO:0000256" key="4">
    <source>
        <dbReference type="ARBA" id="ARBA00022801"/>
    </source>
</evidence>
<evidence type="ECO:0000256" key="5">
    <source>
        <dbReference type="ARBA" id="ARBA00022975"/>
    </source>
</evidence>
<name>A0A1I4JNB9_9FIRM</name>
<gene>
    <name evidence="6" type="primary">pyrC</name>
    <name evidence="8" type="ORF">SAMN02983006_01756</name>
</gene>
<dbReference type="EMBL" id="FOTI01000024">
    <property type="protein sequence ID" value="SFL68088.1"/>
    <property type="molecule type" value="Genomic_DNA"/>
</dbReference>
<comment type="caution">
    <text evidence="6">Lacks conserved residue(s) required for the propagation of feature annotation.</text>
</comment>